<feature type="chain" id="PRO_5043640116" evidence="11">
    <location>
        <begin position="25"/>
        <end position="146"/>
    </location>
</feature>
<sequence>MLVRRLPVLSALLVLLLAAGRCTAAALLRSSGTRADGRLDSRSVLELVGRYSKARAETTAGITGHVNKAPERKSRSSTGLETQPRDPRHKEKIIKILTGPLSFNPKCRKHFNRLYHNTRDCTTPAYYRRCARLLIRLANSPRCIER</sequence>
<evidence type="ECO:0000256" key="9">
    <source>
        <dbReference type="ARBA" id="ARBA00033741"/>
    </source>
</evidence>
<evidence type="ECO:0000256" key="1">
    <source>
        <dbReference type="ARBA" id="ARBA00004236"/>
    </source>
</evidence>
<evidence type="ECO:0000256" key="6">
    <source>
        <dbReference type="ARBA" id="ARBA00022729"/>
    </source>
</evidence>
<evidence type="ECO:0000256" key="4">
    <source>
        <dbReference type="ARBA" id="ARBA00022514"/>
    </source>
</evidence>
<evidence type="ECO:0000313" key="12">
    <source>
        <dbReference type="EMBL" id="CAK6982560.1"/>
    </source>
</evidence>
<name>A0AAV1QGB1_SCOSC</name>
<comment type="subcellular location">
    <subcellularLocation>
        <location evidence="1">Cell membrane</location>
    </subcellularLocation>
    <subcellularLocation>
        <location evidence="2">Secreted</location>
    </subcellularLocation>
</comment>
<evidence type="ECO:0000256" key="10">
    <source>
        <dbReference type="SAM" id="MobiDB-lite"/>
    </source>
</evidence>
<dbReference type="EMBL" id="CAWUFR010001047">
    <property type="protein sequence ID" value="CAK6982560.1"/>
    <property type="molecule type" value="Genomic_DNA"/>
</dbReference>
<evidence type="ECO:0000256" key="11">
    <source>
        <dbReference type="SAM" id="SignalP"/>
    </source>
</evidence>
<dbReference type="PANTHER" id="PTHR28676">
    <property type="entry name" value="ALK AND LTK LIGAND 2-RELATED"/>
    <property type="match status" value="1"/>
</dbReference>
<evidence type="ECO:0000256" key="3">
    <source>
        <dbReference type="ARBA" id="ARBA00022475"/>
    </source>
</evidence>
<keyword evidence="3" id="KW-1003">Cell membrane</keyword>
<evidence type="ECO:0000256" key="8">
    <source>
        <dbReference type="ARBA" id="ARBA00023157"/>
    </source>
</evidence>
<accession>A0AAV1QGB1</accession>
<evidence type="ECO:0000256" key="7">
    <source>
        <dbReference type="ARBA" id="ARBA00023136"/>
    </source>
</evidence>
<dbReference type="GO" id="GO:0070378">
    <property type="term" value="P:positive regulation of ERK5 cascade"/>
    <property type="evidence" value="ECO:0007669"/>
    <property type="project" value="TreeGrafter"/>
</dbReference>
<gene>
    <name evidence="12" type="ORF">FSCOSCO3_A034634</name>
</gene>
<dbReference type="Proteomes" id="UP001314229">
    <property type="component" value="Unassembled WGS sequence"/>
</dbReference>
<dbReference type="GO" id="GO:0030971">
    <property type="term" value="F:receptor tyrosine kinase binding"/>
    <property type="evidence" value="ECO:0007669"/>
    <property type="project" value="InterPro"/>
</dbReference>
<dbReference type="GO" id="GO:0005886">
    <property type="term" value="C:plasma membrane"/>
    <property type="evidence" value="ECO:0007669"/>
    <property type="project" value="UniProtKB-SubCell"/>
</dbReference>
<dbReference type="AlphaFoldDB" id="A0AAV1QGB1"/>
<evidence type="ECO:0000256" key="2">
    <source>
        <dbReference type="ARBA" id="ARBA00004613"/>
    </source>
</evidence>
<keyword evidence="5" id="KW-0964">Secreted</keyword>
<dbReference type="GO" id="GO:0070374">
    <property type="term" value="P:positive regulation of ERK1 and ERK2 cascade"/>
    <property type="evidence" value="ECO:0007669"/>
    <property type="project" value="TreeGrafter"/>
</dbReference>
<dbReference type="GO" id="GO:0005615">
    <property type="term" value="C:extracellular space"/>
    <property type="evidence" value="ECO:0007669"/>
    <property type="project" value="UniProtKB-KW"/>
</dbReference>
<keyword evidence="7" id="KW-0472">Membrane</keyword>
<comment type="similarity">
    <text evidence="9">Belongs to the ALKAL family.</text>
</comment>
<dbReference type="GO" id="GO:0030298">
    <property type="term" value="F:receptor signaling protein tyrosine kinase activator activity"/>
    <property type="evidence" value="ECO:0007669"/>
    <property type="project" value="InterPro"/>
</dbReference>
<dbReference type="InterPro" id="IPR029364">
    <property type="entry name" value="ALKL1/2"/>
</dbReference>
<dbReference type="PANTHER" id="PTHR28676:SF2">
    <property type="entry name" value="ALK AND LTK LIGAND 2"/>
    <property type="match status" value="1"/>
</dbReference>
<reference evidence="12 13" key="1">
    <citation type="submission" date="2024-01" db="EMBL/GenBank/DDBJ databases">
        <authorList>
            <person name="Alioto T."/>
            <person name="Alioto T."/>
            <person name="Gomez Garrido J."/>
        </authorList>
    </citation>
    <scope>NUCLEOTIDE SEQUENCE [LARGE SCALE GENOMIC DNA]</scope>
</reference>
<protein>
    <submittedName>
        <fullName evidence="12">ALK and LTK ligand 2-like</fullName>
    </submittedName>
</protein>
<keyword evidence="13" id="KW-1185">Reference proteome</keyword>
<feature type="signal peptide" evidence="11">
    <location>
        <begin position="1"/>
        <end position="24"/>
    </location>
</feature>
<dbReference type="Pfam" id="PF15129">
    <property type="entry name" value="ALKL1_2"/>
    <property type="match status" value="1"/>
</dbReference>
<keyword evidence="4" id="KW-0202">Cytokine</keyword>
<keyword evidence="6 11" id="KW-0732">Signal</keyword>
<organism evidence="12 13">
    <name type="scientific">Scomber scombrus</name>
    <name type="common">Atlantic mackerel</name>
    <name type="synonym">Scomber vernalis</name>
    <dbReference type="NCBI Taxonomy" id="13677"/>
    <lineage>
        <taxon>Eukaryota</taxon>
        <taxon>Metazoa</taxon>
        <taxon>Chordata</taxon>
        <taxon>Craniata</taxon>
        <taxon>Vertebrata</taxon>
        <taxon>Euteleostomi</taxon>
        <taxon>Actinopterygii</taxon>
        <taxon>Neopterygii</taxon>
        <taxon>Teleostei</taxon>
        <taxon>Neoteleostei</taxon>
        <taxon>Acanthomorphata</taxon>
        <taxon>Pelagiaria</taxon>
        <taxon>Scombriformes</taxon>
        <taxon>Scombridae</taxon>
        <taxon>Scomber</taxon>
    </lineage>
</organism>
<comment type="caution">
    <text evidence="12">The sequence shown here is derived from an EMBL/GenBank/DDBJ whole genome shotgun (WGS) entry which is preliminary data.</text>
</comment>
<proteinExistence type="inferred from homology"/>
<evidence type="ECO:0000256" key="5">
    <source>
        <dbReference type="ARBA" id="ARBA00022525"/>
    </source>
</evidence>
<keyword evidence="8" id="KW-1015">Disulfide bond</keyword>
<feature type="region of interest" description="Disordered" evidence="10">
    <location>
        <begin position="59"/>
        <end position="89"/>
    </location>
</feature>
<dbReference type="GO" id="GO:0005125">
    <property type="term" value="F:cytokine activity"/>
    <property type="evidence" value="ECO:0007669"/>
    <property type="project" value="UniProtKB-KW"/>
</dbReference>
<evidence type="ECO:0000313" key="13">
    <source>
        <dbReference type="Proteomes" id="UP001314229"/>
    </source>
</evidence>